<feature type="compositionally biased region" description="Low complexity" evidence="1">
    <location>
        <begin position="76"/>
        <end position="87"/>
    </location>
</feature>
<feature type="compositionally biased region" description="Basic residues" evidence="1">
    <location>
        <begin position="90"/>
        <end position="103"/>
    </location>
</feature>
<evidence type="ECO:0000313" key="3">
    <source>
        <dbReference type="Proteomes" id="UP000272942"/>
    </source>
</evidence>
<dbReference type="Proteomes" id="UP000272942">
    <property type="component" value="Unassembled WGS sequence"/>
</dbReference>
<feature type="compositionally biased region" description="Low complexity" evidence="1">
    <location>
        <begin position="246"/>
        <end position="256"/>
    </location>
</feature>
<protein>
    <submittedName>
        <fullName evidence="2 4">Uncharacterized protein</fullName>
    </submittedName>
</protein>
<evidence type="ECO:0000313" key="2">
    <source>
        <dbReference type="EMBL" id="VDP67457.1"/>
    </source>
</evidence>
<keyword evidence="3" id="KW-1185">Reference proteome</keyword>
<sequence length="359" mass="39791">MEPHRVIRVHRPETLSAQYKNGFGETHGDDRPWPRGEVIYAGRGSPMQNGSPNHWKPGFRGRLNGGGPRQGPPHNPGYNQYQYYGQPPRRPYRQGYRGRRKSGYQRPGGGGMCSAWNGSMPYGLHNCGYQSHRSFAHIEDGFIDDTLVSDLSQFSLHDDPFWDRDALLYQTGNSHLAQQTRTLAKDCASTPYLATTTTIGTASRPKSFQTRMNKGREIATSSSISPAATSDASNPVDRLCGLGDQSETTESTSSPEPNDPLDTLDLEHSPGSLSEVRAQVAVVGIFMGILIICNIFSDSQEVRGAIARWSGACVLASHDDENIAFGYSTDETLKLLVEIICSGRIYQQRWHVNEYHRTI</sequence>
<feature type="region of interest" description="Disordered" evidence="1">
    <location>
        <begin position="215"/>
        <end position="268"/>
    </location>
</feature>
<dbReference type="AlphaFoldDB" id="A0A183A761"/>
<name>A0A183A761_9TREM</name>
<proteinExistence type="predicted"/>
<organism evidence="4">
    <name type="scientific">Echinostoma caproni</name>
    <dbReference type="NCBI Taxonomy" id="27848"/>
    <lineage>
        <taxon>Eukaryota</taxon>
        <taxon>Metazoa</taxon>
        <taxon>Spiralia</taxon>
        <taxon>Lophotrochozoa</taxon>
        <taxon>Platyhelminthes</taxon>
        <taxon>Trematoda</taxon>
        <taxon>Digenea</taxon>
        <taxon>Plagiorchiida</taxon>
        <taxon>Echinostomata</taxon>
        <taxon>Echinostomatoidea</taxon>
        <taxon>Echinostomatidae</taxon>
        <taxon>Echinostoma</taxon>
    </lineage>
</organism>
<dbReference type="WBParaSite" id="ECPE_0000279901-mRNA-1">
    <property type="protein sequence ID" value="ECPE_0000279901-mRNA-1"/>
    <property type="gene ID" value="ECPE_0000279901"/>
</dbReference>
<feature type="region of interest" description="Disordered" evidence="1">
    <location>
        <begin position="43"/>
        <end position="108"/>
    </location>
</feature>
<evidence type="ECO:0000256" key="1">
    <source>
        <dbReference type="SAM" id="MobiDB-lite"/>
    </source>
</evidence>
<gene>
    <name evidence="2" type="ORF">ECPE_LOCUS2796</name>
</gene>
<reference evidence="2 3" key="2">
    <citation type="submission" date="2018-11" db="EMBL/GenBank/DDBJ databases">
        <authorList>
            <consortium name="Pathogen Informatics"/>
        </authorList>
    </citation>
    <scope>NUCLEOTIDE SEQUENCE [LARGE SCALE GENOMIC DNA]</scope>
    <source>
        <strain evidence="2 3">Egypt</strain>
    </source>
</reference>
<dbReference type="EMBL" id="UZAN01039861">
    <property type="protein sequence ID" value="VDP67457.1"/>
    <property type="molecule type" value="Genomic_DNA"/>
</dbReference>
<feature type="compositionally biased region" description="Low complexity" evidence="1">
    <location>
        <begin position="218"/>
        <end position="233"/>
    </location>
</feature>
<dbReference type="OrthoDB" id="6245365at2759"/>
<accession>A0A183A761</accession>
<reference evidence="4" key="1">
    <citation type="submission" date="2016-06" db="UniProtKB">
        <authorList>
            <consortium name="WormBaseParasite"/>
        </authorList>
    </citation>
    <scope>IDENTIFICATION</scope>
</reference>
<evidence type="ECO:0000313" key="4">
    <source>
        <dbReference type="WBParaSite" id="ECPE_0000279901-mRNA-1"/>
    </source>
</evidence>